<dbReference type="Proteomes" id="UP001596302">
    <property type="component" value="Unassembled WGS sequence"/>
</dbReference>
<protein>
    <submittedName>
        <fullName evidence="5">NADH-quinone oxidoreductase subunit C</fullName>
        <ecNumber evidence="5">1.6.5.9</ecNumber>
    </submittedName>
</protein>
<dbReference type="InterPro" id="IPR001268">
    <property type="entry name" value="NADH_UbQ_OxRdtase_30kDa_su"/>
</dbReference>
<dbReference type="InterPro" id="IPR052197">
    <property type="entry name" value="ComplexI_49kDa-like"/>
</dbReference>
<evidence type="ECO:0000313" key="5">
    <source>
        <dbReference type="EMBL" id="MFC5993462.1"/>
    </source>
</evidence>
<dbReference type="InterPro" id="IPR037232">
    <property type="entry name" value="NADH_quin_OxRdtase_su_C/D-like"/>
</dbReference>
<dbReference type="EC" id="1.6.5.9" evidence="5"/>
<evidence type="ECO:0000313" key="6">
    <source>
        <dbReference type="Proteomes" id="UP001596302"/>
    </source>
</evidence>
<keyword evidence="1 5" id="KW-0560">Oxidoreductase</keyword>
<keyword evidence="2" id="KW-0520">NAD</keyword>
<reference evidence="6" key="1">
    <citation type="journal article" date="2019" name="Int. J. Syst. Evol. Microbiol.">
        <title>The Global Catalogue of Microorganisms (GCM) 10K type strain sequencing project: providing services to taxonomists for standard genome sequencing and annotation.</title>
        <authorList>
            <consortium name="The Broad Institute Genomics Platform"/>
            <consortium name="The Broad Institute Genome Sequencing Center for Infectious Disease"/>
            <person name="Wu L."/>
            <person name="Ma J."/>
        </authorList>
    </citation>
    <scope>NUCLEOTIDE SEQUENCE [LARGE SCALE GENOMIC DNA]</scope>
    <source>
        <strain evidence="6">CCM 8391</strain>
    </source>
</reference>
<evidence type="ECO:0000259" key="4">
    <source>
        <dbReference type="Pfam" id="PF00346"/>
    </source>
</evidence>
<dbReference type="PANTHER" id="PTHR43485:SF1">
    <property type="entry name" value="FORMATE HYDROGENLYASE SUBUNIT 5-RELATED"/>
    <property type="match status" value="1"/>
</dbReference>
<sequence>MRTTRTLAPNELPEHTDALLHRGFRIALVAGHDDGDALRAVYLFTRAATEGDAEARTELQVRLDAGRPHVPTLAALSFPAGRFEREMRDLFGIVPEHHPLPQRLVRHFHWPRGWYPMLAAAGDPPAFGDLDEPYPFRTVEGPGVYEIPVGPVHAGMIEPGHFRFSVVGETILNLKARLWFVHRGIEKLFQGRQVTDALELTERVSGDTAVGHTLAFCLAVEDALDLDVPRAAAQRRAVVCELERIYNHITDIGALCNDVAHSILNSQAQRIREQLLRLGEQVTGHRLLRGAIRPGGAVLRALPDPARLRAIAEDIAEVVTLALEHSVVRDRFAGTAILTPQQAADIGTLGYVARASGLRLDARYDHPFLDLPVPRPEHRRTDGDVLSRFCVRADEIAHSVEVIAGLVAELDGDLGSAPPAPAVHRGDPARSGVGIVEGWRGTITHRIELAADGRLSRVKIVDPSFFNWPALPVALADTIVPDFPLVNKSFNLSYAGNDL</sequence>
<dbReference type="SUPFAM" id="SSF56762">
    <property type="entry name" value="HydB/Nqo4-like"/>
    <property type="match status" value="1"/>
</dbReference>
<dbReference type="InterPro" id="IPR029014">
    <property type="entry name" value="NiFe-Hase_large"/>
</dbReference>
<dbReference type="InterPro" id="IPR001501">
    <property type="entry name" value="Ni-dep_hyd_lsu"/>
</dbReference>
<dbReference type="SUPFAM" id="SSF143243">
    <property type="entry name" value="Nqo5-like"/>
    <property type="match status" value="1"/>
</dbReference>
<dbReference type="Pfam" id="PF00346">
    <property type="entry name" value="Complex1_49kDa"/>
    <property type="match status" value="1"/>
</dbReference>
<evidence type="ECO:0000256" key="2">
    <source>
        <dbReference type="ARBA" id="ARBA00023027"/>
    </source>
</evidence>
<dbReference type="Pfam" id="PF00374">
    <property type="entry name" value="NiFeSe_Hases"/>
    <property type="match status" value="1"/>
</dbReference>
<dbReference type="Pfam" id="PF00329">
    <property type="entry name" value="Complex1_30kDa"/>
    <property type="match status" value="1"/>
</dbReference>
<dbReference type="EMBL" id="JBHSQW010000009">
    <property type="protein sequence ID" value="MFC5993462.1"/>
    <property type="molecule type" value="Genomic_DNA"/>
</dbReference>
<gene>
    <name evidence="5" type="ORF">ACFQE5_04435</name>
</gene>
<evidence type="ECO:0000259" key="3">
    <source>
        <dbReference type="Pfam" id="PF00329"/>
    </source>
</evidence>
<evidence type="ECO:0000256" key="1">
    <source>
        <dbReference type="ARBA" id="ARBA00023002"/>
    </source>
</evidence>
<organism evidence="5 6">
    <name type="scientific">Pseudonocardia hispaniensis</name>
    <dbReference type="NCBI Taxonomy" id="904933"/>
    <lineage>
        <taxon>Bacteria</taxon>
        <taxon>Bacillati</taxon>
        <taxon>Actinomycetota</taxon>
        <taxon>Actinomycetes</taxon>
        <taxon>Pseudonocardiales</taxon>
        <taxon>Pseudonocardiaceae</taxon>
        <taxon>Pseudonocardia</taxon>
    </lineage>
</organism>
<accession>A0ABW1IYP4</accession>
<dbReference type="RefSeq" id="WP_379583046.1">
    <property type="nucleotide sequence ID" value="NZ_JBHSQW010000009.1"/>
</dbReference>
<comment type="caution">
    <text evidence="5">The sequence shown here is derived from an EMBL/GenBank/DDBJ whole genome shotgun (WGS) entry which is preliminary data.</text>
</comment>
<name>A0ABW1IYP4_9PSEU</name>
<keyword evidence="6" id="KW-1185">Reference proteome</keyword>
<dbReference type="PANTHER" id="PTHR43485">
    <property type="entry name" value="HYDROGENASE-4 COMPONENT G"/>
    <property type="match status" value="1"/>
</dbReference>
<dbReference type="GO" id="GO:0050136">
    <property type="term" value="F:NADH dehydrogenase (quinone) (non-electrogenic) activity"/>
    <property type="evidence" value="ECO:0007669"/>
    <property type="project" value="UniProtKB-EC"/>
</dbReference>
<proteinExistence type="predicted"/>
<dbReference type="InterPro" id="IPR001135">
    <property type="entry name" value="NADH_Q_OxRdtase_suD"/>
</dbReference>
<dbReference type="Gene3D" id="1.10.645.10">
    <property type="entry name" value="Cytochrome-c3 Hydrogenase, chain B"/>
    <property type="match status" value="1"/>
</dbReference>
<feature type="domain" description="NADH-quinone oxidoreductase subunit D" evidence="4">
    <location>
        <begin position="268"/>
        <end position="411"/>
    </location>
</feature>
<feature type="domain" description="NADH:ubiquinone oxidoreductase 30kDa subunit" evidence="3">
    <location>
        <begin position="26"/>
        <end position="112"/>
    </location>
</feature>
<dbReference type="Gene3D" id="3.30.460.80">
    <property type="entry name" value="NADH:ubiquinone oxidoreductase, 30kDa subunit"/>
    <property type="match status" value="1"/>
</dbReference>